<dbReference type="GO" id="GO:0003925">
    <property type="term" value="F:G protein activity"/>
    <property type="evidence" value="ECO:0007669"/>
    <property type="project" value="UniProtKB-EC"/>
</dbReference>
<dbReference type="EMBL" id="LIAE01006914">
    <property type="protein sequence ID" value="PAV83886.1"/>
    <property type="molecule type" value="Genomic_DNA"/>
</dbReference>
<evidence type="ECO:0000256" key="3">
    <source>
        <dbReference type="ARBA" id="ARBA00022801"/>
    </source>
</evidence>
<dbReference type="SUPFAM" id="SSF52540">
    <property type="entry name" value="P-loop containing nucleoside triphosphate hydrolases"/>
    <property type="match status" value="1"/>
</dbReference>
<gene>
    <name evidence="6" type="ORF">WR25_17970</name>
</gene>
<dbReference type="InterPro" id="IPR001806">
    <property type="entry name" value="Small_GTPase"/>
</dbReference>
<dbReference type="Pfam" id="PF00071">
    <property type="entry name" value="Ras"/>
    <property type="match status" value="1"/>
</dbReference>
<dbReference type="OrthoDB" id="18798at2759"/>
<dbReference type="Gene3D" id="3.40.50.300">
    <property type="entry name" value="P-loop containing nucleotide triphosphate hydrolases"/>
    <property type="match status" value="1"/>
</dbReference>
<reference evidence="6 7" key="1">
    <citation type="journal article" date="2017" name="Curr. Biol.">
        <title>Genome architecture and evolution of a unichromosomal asexual nematode.</title>
        <authorList>
            <person name="Fradin H."/>
            <person name="Zegar C."/>
            <person name="Gutwein M."/>
            <person name="Lucas J."/>
            <person name="Kovtun M."/>
            <person name="Corcoran D."/>
            <person name="Baugh L.R."/>
            <person name="Kiontke K."/>
            <person name="Gunsalus K."/>
            <person name="Fitch D.H."/>
            <person name="Piano F."/>
        </authorList>
    </citation>
    <scope>NUCLEOTIDE SEQUENCE [LARGE SCALE GENOMIC DNA]</scope>
    <source>
        <strain evidence="6">PF1309</strain>
    </source>
</reference>
<comment type="caution">
    <text evidence="6">The sequence shown here is derived from an EMBL/GenBank/DDBJ whole genome shotgun (WGS) entry which is preliminary data.</text>
</comment>
<accession>A0A2A2LCC9</accession>
<dbReference type="GO" id="GO:0005525">
    <property type="term" value="F:GTP binding"/>
    <property type="evidence" value="ECO:0007669"/>
    <property type="project" value="InterPro"/>
</dbReference>
<feature type="region of interest" description="Disordered" evidence="5">
    <location>
        <begin position="308"/>
        <end position="337"/>
    </location>
</feature>
<organism evidence="6 7">
    <name type="scientific">Diploscapter pachys</name>
    <dbReference type="NCBI Taxonomy" id="2018661"/>
    <lineage>
        <taxon>Eukaryota</taxon>
        <taxon>Metazoa</taxon>
        <taxon>Ecdysozoa</taxon>
        <taxon>Nematoda</taxon>
        <taxon>Chromadorea</taxon>
        <taxon>Rhabditida</taxon>
        <taxon>Rhabditina</taxon>
        <taxon>Rhabditomorpha</taxon>
        <taxon>Rhabditoidea</taxon>
        <taxon>Rhabditidae</taxon>
        <taxon>Diploscapter</taxon>
    </lineage>
</organism>
<comment type="similarity">
    <text evidence="1">Belongs to the small GTPase superfamily. Ras family.</text>
</comment>
<dbReference type="PRINTS" id="PR00449">
    <property type="entry name" value="RASTRNSFRMNG"/>
</dbReference>
<dbReference type="InterPro" id="IPR051065">
    <property type="entry name" value="Ras-related_GTPase"/>
</dbReference>
<evidence type="ECO:0000256" key="5">
    <source>
        <dbReference type="SAM" id="MobiDB-lite"/>
    </source>
</evidence>
<dbReference type="PROSITE" id="PS51421">
    <property type="entry name" value="RAS"/>
    <property type="match status" value="1"/>
</dbReference>
<protein>
    <recommendedName>
        <fullName evidence="2">small monomeric GTPase</fullName>
        <ecNumber evidence="2">3.6.5.2</ecNumber>
    </recommendedName>
</protein>
<dbReference type="EC" id="3.6.5.2" evidence="2"/>
<dbReference type="InterPro" id="IPR027417">
    <property type="entry name" value="P-loop_NTPase"/>
</dbReference>
<evidence type="ECO:0000256" key="4">
    <source>
        <dbReference type="ARBA" id="ARBA00048098"/>
    </source>
</evidence>
<evidence type="ECO:0000313" key="6">
    <source>
        <dbReference type="EMBL" id="PAV83886.1"/>
    </source>
</evidence>
<dbReference type="STRING" id="2018661.A0A2A2LCC9"/>
<dbReference type="PROSITE" id="PS51419">
    <property type="entry name" value="RAB"/>
    <property type="match status" value="1"/>
</dbReference>
<dbReference type="PANTHER" id="PTHR45704">
    <property type="entry name" value="RAS-LIKE FAMILY MEMBER 11"/>
    <property type="match status" value="1"/>
</dbReference>
<keyword evidence="3" id="KW-0378">Hydrolase</keyword>
<name>A0A2A2LCC9_9BILA</name>
<dbReference type="SMART" id="SM00173">
    <property type="entry name" value="RAS"/>
    <property type="match status" value="1"/>
</dbReference>
<keyword evidence="7" id="KW-1185">Reference proteome</keyword>
<proteinExistence type="inferred from homology"/>
<dbReference type="SMART" id="SM00175">
    <property type="entry name" value="RAB"/>
    <property type="match status" value="1"/>
</dbReference>
<evidence type="ECO:0000313" key="7">
    <source>
        <dbReference type="Proteomes" id="UP000218231"/>
    </source>
</evidence>
<evidence type="ECO:0000256" key="2">
    <source>
        <dbReference type="ARBA" id="ARBA00011984"/>
    </source>
</evidence>
<sequence>MRSTAPLREMHIAIVGMTGSGKSALAVRYITKRFISEYDSTLEDTYCRTDSLNGQPLMVWMMDTVEDSSRDDVRWIAWADIYLVVYDITSQLSLQYAEGILERIQRHEHLLCAREHKLILVGNKNDLERYRQVSEAEGEAVAVKHKSQFAELSAAGDIRPLSQLLHATFQENPPRSCALPVDLRKFAPRHRRRQNQARPCNCIKLQISKMALNPKMRRMQREDSKLDAMLKGVATGKKIDRKLTSKVDLMLKEQIVFTKATVVHNLADEYEKSGYRILDPRDEEEAGRRFEKRMKIWKMAQLKSNNKVQKNLGKFSKIVKSKKPKVQRRRPNKKIEE</sequence>
<feature type="compositionally biased region" description="Basic residues" evidence="5">
    <location>
        <begin position="317"/>
        <end position="337"/>
    </location>
</feature>
<comment type="catalytic activity">
    <reaction evidence="4">
        <text>GTP + H2O = GDP + phosphate + H(+)</text>
        <dbReference type="Rhea" id="RHEA:19669"/>
        <dbReference type="ChEBI" id="CHEBI:15377"/>
        <dbReference type="ChEBI" id="CHEBI:15378"/>
        <dbReference type="ChEBI" id="CHEBI:37565"/>
        <dbReference type="ChEBI" id="CHEBI:43474"/>
        <dbReference type="ChEBI" id="CHEBI:58189"/>
        <dbReference type="EC" id="3.6.5.2"/>
    </reaction>
</comment>
<dbReference type="Proteomes" id="UP000218231">
    <property type="component" value="Unassembled WGS sequence"/>
</dbReference>
<dbReference type="AlphaFoldDB" id="A0A2A2LCC9"/>
<evidence type="ECO:0000256" key="1">
    <source>
        <dbReference type="ARBA" id="ARBA00008344"/>
    </source>
</evidence>